<protein>
    <submittedName>
        <fullName evidence="2">Unannotated protein</fullName>
    </submittedName>
</protein>
<dbReference type="PROSITE" id="PS00175">
    <property type="entry name" value="PG_MUTASE"/>
    <property type="match status" value="1"/>
</dbReference>
<dbReference type="GO" id="GO:0043456">
    <property type="term" value="P:regulation of pentose-phosphate shunt"/>
    <property type="evidence" value="ECO:0007669"/>
    <property type="project" value="TreeGrafter"/>
</dbReference>
<dbReference type="CDD" id="cd07067">
    <property type="entry name" value="HP_PGM_like"/>
    <property type="match status" value="1"/>
</dbReference>
<accession>A0A6J6N0Z1</accession>
<dbReference type="EMBL" id="CAEZXK010000002">
    <property type="protein sequence ID" value="CAB4678888.1"/>
    <property type="molecule type" value="Genomic_DNA"/>
</dbReference>
<dbReference type="Pfam" id="PF00300">
    <property type="entry name" value="His_Phos_1"/>
    <property type="match status" value="1"/>
</dbReference>
<dbReference type="SUPFAM" id="SSF53254">
    <property type="entry name" value="Phosphoglycerate mutase-like"/>
    <property type="match status" value="1"/>
</dbReference>
<dbReference type="InterPro" id="IPR029033">
    <property type="entry name" value="His_PPase_superfam"/>
</dbReference>
<proteinExistence type="predicted"/>
<evidence type="ECO:0000313" key="2">
    <source>
        <dbReference type="EMBL" id="CAB4678888.1"/>
    </source>
</evidence>
<reference evidence="2" key="1">
    <citation type="submission" date="2020-05" db="EMBL/GenBank/DDBJ databases">
        <authorList>
            <person name="Chiriac C."/>
            <person name="Salcher M."/>
            <person name="Ghai R."/>
            <person name="Kavagutti S V."/>
        </authorList>
    </citation>
    <scope>NUCLEOTIDE SEQUENCE</scope>
</reference>
<evidence type="ECO:0000256" key="1">
    <source>
        <dbReference type="ARBA" id="ARBA00022801"/>
    </source>
</evidence>
<dbReference type="InterPro" id="IPR001345">
    <property type="entry name" value="PG/BPGM_mutase_AS"/>
</dbReference>
<dbReference type="InterPro" id="IPR013078">
    <property type="entry name" value="His_Pase_superF_clade-1"/>
</dbReference>
<dbReference type="SMART" id="SM00855">
    <property type="entry name" value="PGAM"/>
    <property type="match status" value="1"/>
</dbReference>
<dbReference type="GO" id="GO:0005829">
    <property type="term" value="C:cytosol"/>
    <property type="evidence" value="ECO:0007669"/>
    <property type="project" value="TreeGrafter"/>
</dbReference>
<dbReference type="PANTHER" id="PTHR46517:SF1">
    <property type="entry name" value="FRUCTOSE-2,6-BISPHOSPHATASE TIGAR"/>
    <property type="match status" value="1"/>
</dbReference>
<dbReference type="InterPro" id="IPR051695">
    <property type="entry name" value="Phosphoglycerate_Mutase"/>
</dbReference>
<dbReference type="PANTHER" id="PTHR46517">
    <property type="entry name" value="FRUCTOSE-2,6-BISPHOSPHATASE TIGAR"/>
    <property type="match status" value="1"/>
</dbReference>
<organism evidence="2">
    <name type="scientific">freshwater metagenome</name>
    <dbReference type="NCBI Taxonomy" id="449393"/>
    <lineage>
        <taxon>unclassified sequences</taxon>
        <taxon>metagenomes</taxon>
        <taxon>ecological metagenomes</taxon>
    </lineage>
</organism>
<keyword evidence="1" id="KW-0378">Hydrolase</keyword>
<dbReference type="Gene3D" id="3.40.50.1240">
    <property type="entry name" value="Phosphoglycerate mutase-like"/>
    <property type="match status" value="1"/>
</dbReference>
<gene>
    <name evidence="2" type="ORF">UFOPK2370_00113</name>
</gene>
<sequence length="193" mass="21325">MVKTVVGLLRHGQTDWNIDFRLQGVTDVELNATGIRQAQLAAENLSGDDWDFIASSPLSRAKVTAEIVAEKLQIAEVQVLPLLLERSFGEVEGMLYEDWKRLHPDGIAPGGETEEQLHARTLDLLEELLELYRGTRVLTISHGALIRKVVNILSREKLPLPGERIANASLSVIVHDESGWRLENYGPAALSGS</sequence>
<dbReference type="GO" id="GO:0004331">
    <property type="term" value="F:fructose-2,6-bisphosphate 2-phosphatase activity"/>
    <property type="evidence" value="ECO:0007669"/>
    <property type="project" value="TreeGrafter"/>
</dbReference>
<dbReference type="GO" id="GO:0045820">
    <property type="term" value="P:negative regulation of glycolytic process"/>
    <property type="evidence" value="ECO:0007669"/>
    <property type="project" value="TreeGrafter"/>
</dbReference>
<dbReference type="AlphaFoldDB" id="A0A6J6N0Z1"/>
<name>A0A6J6N0Z1_9ZZZZ</name>